<dbReference type="OrthoDB" id="9806704at2"/>
<gene>
    <name evidence="3" type="ORF">CEK71_00520</name>
</gene>
<keyword evidence="1" id="KW-0472">Membrane</keyword>
<keyword evidence="1" id="KW-1133">Transmembrane helix</keyword>
<protein>
    <recommendedName>
        <fullName evidence="2">Guanylate cyclase domain-containing protein</fullName>
    </recommendedName>
</protein>
<dbReference type="KEGG" id="mpsy:CEK71_00520"/>
<proteinExistence type="predicted"/>
<dbReference type="Proteomes" id="UP000197019">
    <property type="component" value="Chromosome"/>
</dbReference>
<dbReference type="PANTHER" id="PTHR43081:SF1">
    <property type="entry name" value="ADENYLATE CYCLASE, TERMINAL-DIFFERENTIATION SPECIFIC"/>
    <property type="match status" value="1"/>
</dbReference>
<dbReference type="Gene3D" id="3.30.70.1230">
    <property type="entry name" value="Nucleotide cyclase"/>
    <property type="match status" value="1"/>
</dbReference>
<dbReference type="InterPro" id="IPR029787">
    <property type="entry name" value="Nucleotide_cyclase"/>
</dbReference>
<dbReference type="GO" id="GO:0004016">
    <property type="term" value="F:adenylate cyclase activity"/>
    <property type="evidence" value="ECO:0007669"/>
    <property type="project" value="UniProtKB-ARBA"/>
</dbReference>
<feature type="transmembrane region" description="Helical" evidence="1">
    <location>
        <begin position="433"/>
        <end position="459"/>
    </location>
</feature>
<dbReference type="SMART" id="SM01080">
    <property type="entry name" value="CHASE2"/>
    <property type="match status" value="1"/>
</dbReference>
<dbReference type="SUPFAM" id="SSF55073">
    <property type="entry name" value="Nucleotide cyclase"/>
    <property type="match status" value="1"/>
</dbReference>
<organism evidence="3 4">
    <name type="scientific">Methylovulum psychrotolerans</name>
    <dbReference type="NCBI Taxonomy" id="1704499"/>
    <lineage>
        <taxon>Bacteria</taxon>
        <taxon>Pseudomonadati</taxon>
        <taxon>Pseudomonadota</taxon>
        <taxon>Gammaproteobacteria</taxon>
        <taxon>Methylococcales</taxon>
        <taxon>Methylococcaceae</taxon>
        <taxon>Methylovulum</taxon>
    </lineage>
</organism>
<name>A0A1Z4BTM1_9GAMM</name>
<keyword evidence="1" id="KW-0812">Transmembrane</keyword>
<evidence type="ECO:0000256" key="1">
    <source>
        <dbReference type="SAM" id="Phobius"/>
    </source>
</evidence>
<reference evidence="3 4" key="1">
    <citation type="submission" date="2017-06" db="EMBL/GenBank/DDBJ databases">
        <title>Genome Sequencing of the methanotroph Methylovulum psychrotolerants str. HV10-M2 isolated from a high-altitude environment.</title>
        <authorList>
            <person name="Mateos-Rivera A."/>
        </authorList>
    </citation>
    <scope>NUCLEOTIDE SEQUENCE [LARGE SCALE GENOMIC DNA]</scope>
    <source>
        <strain evidence="3 4">HV10_M2</strain>
    </source>
</reference>
<dbReference type="EMBL" id="CP022129">
    <property type="protein sequence ID" value="ASF44666.1"/>
    <property type="molecule type" value="Genomic_DNA"/>
</dbReference>
<dbReference type="CDD" id="cd07302">
    <property type="entry name" value="CHD"/>
    <property type="match status" value="1"/>
</dbReference>
<dbReference type="PANTHER" id="PTHR43081">
    <property type="entry name" value="ADENYLATE CYCLASE, TERMINAL-DIFFERENTIATION SPECIFIC-RELATED"/>
    <property type="match status" value="1"/>
</dbReference>
<sequence>MIFTWPILSGSSPLNRVFVKSSKLCLLSVAIGLVGAVLCLTPLGETLEEEGGLAWLFALRGETAPPQDIVIISVDQTSADFFKLADDPTDWPREYYAQLIDQINQQHPTLIALNIFFGKPINAITDQQLATAIARDNNVILGSYIKYKTLNPSSGGAAPSTETLMESIELINNAALSAAPFPLPKGASTVKQFWVDKESAGLRTFPDFIFQCYVLKKAYPNLLTLLAIAQSPLATQLPPSFAELAKQHTLSEDLEKLRDALALQATNPDHWQHLLNQAAVPAQQQRLLAAWLNLADHKSLYYNHYGNVGKITTIPFYQALNGLPPDTLRDRIVLVGFSESIEPEKAQGYYTVYSHAHNQTTSPIDLAATALGNLIDNTWLKPLRSAYQFLLLLGWGMLLSAYCVIRSYRLAITVILASGAAYTYFAYYEFVTAAIWLPLTIPLALQMPLVLTAASVIHFRHTNRTKTKMQLALHKLLPKEVVDNIPHQPDTMIMDTSGKLTQGVCLATDVCDYTQLSEALKPKALIDLMNAYYQTVFPLVNQHGGFVTDLAGDGMYAVWAHTDHNQQARSNACQAALTIKQNLAAFNQDQPYPLITRFGLACGEISIGHTGFTGRLIYRAIGDPVNTASRIEALNKQLGTHILVNAAVIADLDDFFLRDVGLFILKGKAKPVHIFELMATQQQASDRDRALTAAFAKALALFQDHQWLPARQAFSKITEQFPNDGPSGFFLRYLENTTKLPEKSVDNQLPMIINVTTLSF</sequence>
<evidence type="ECO:0000313" key="3">
    <source>
        <dbReference type="EMBL" id="ASF44666.1"/>
    </source>
</evidence>
<evidence type="ECO:0000313" key="4">
    <source>
        <dbReference type="Proteomes" id="UP000197019"/>
    </source>
</evidence>
<feature type="domain" description="Guanylate cyclase" evidence="2">
    <location>
        <begin position="504"/>
        <end position="632"/>
    </location>
</feature>
<dbReference type="PROSITE" id="PS50125">
    <property type="entry name" value="GUANYLATE_CYCLASE_2"/>
    <property type="match status" value="1"/>
</dbReference>
<dbReference type="GO" id="GO:0035556">
    <property type="term" value="P:intracellular signal transduction"/>
    <property type="evidence" value="ECO:0007669"/>
    <property type="project" value="InterPro"/>
</dbReference>
<evidence type="ECO:0000259" key="2">
    <source>
        <dbReference type="PROSITE" id="PS50125"/>
    </source>
</evidence>
<dbReference type="GO" id="GO:0009190">
    <property type="term" value="P:cyclic nucleotide biosynthetic process"/>
    <property type="evidence" value="ECO:0007669"/>
    <property type="project" value="InterPro"/>
</dbReference>
<dbReference type="Pfam" id="PF00211">
    <property type="entry name" value="Guanylate_cyc"/>
    <property type="match status" value="1"/>
</dbReference>
<keyword evidence="4" id="KW-1185">Reference proteome</keyword>
<dbReference type="RefSeq" id="WP_088617549.1">
    <property type="nucleotide sequence ID" value="NZ_CP022129.1"/>
</dbReference>
<feature type="transmembrane region" description="Helical" evidence="1">
    <location>
        <begin position="410"/>
        <end position="427"/>
    </location>
</feature>
<dbReference type="InterPro" id="IPR050697">
    <property type="entry name" value="Adenylyl/Guanylyl_Cyclase_3/4"/>
</dbReference>
<dbReference type="SMART" id="SM00044">
    <property type="entry name" value="CYCc"/>
    <property type="match status" value="1"/>
</dbReference>
<accession>A0A1Z4BTM1</accession>
<feature type="transmembrane region" description="Helical" evidence="1">
    <location>
        <begin position="386"/>
        <end position="405"/>
    </location>
</feature>
<dbReference type="Pfam" id="PF05226">
    <property type="entry name" value="CHASE2"/>
    <property type="match status" value="1"/>
</dbReference>
<dbReference type="AlphaFoldDB" id="A0A1Z4BTM1"/>
<dbReference type="InterPro" id="IPR007890">
    <property type="entry name" value="CHASE2"/>
</dbReference>
<dbReference type="InterPro" id="IPR001054">
    <property type="entry name" value="A/G_cyclase"/>
</dbReference>